<dbReference type="InterPro" id="IPR002477">
    <property type="entry name" value="Peptidoglycan-bd-like"/>
</dbReference>
<dbReference type="EMBL" id="JAXAVX010000001">
    <property type="protein sequence ID" value="MDX8150320.1"/>
    <property type="molecule type" value="Genomic_DNA"/>
</dbReference>
<evidence type="ECO:0000313" key="3">
    <source>
        <dbReference type="Proteomes" id="UP001277761"/>
    </source>
</evidence>
<accession>A0ABU4VHK3</accession>
<sequence>MSDRTDQLARLARRPAKRVAAAARPLAVASAVALSTTGVVGVPAADAAKVQQRLVADGYLQAEDATGVYDPRTGAALARWQADRGLRADGLVDQSTADHLLGLPHPGRTPR</sequence>
<protein>
    <submittedName>
        <fullName evidence="2">Peptidoglycan-binding domain-containing protein</fullName>
    </submittedName>
</protein>
<comment type="caution">
    <text evidence="2">The sequence shown here is derived from an EMBL/GenBank/DDBJ whole genome shotgun (WGS) entry which is preliminary data.</text>
</comment>
<gene>
    <name evidence="2" type="ORF">SK069_01830</name>
</gene>
<keyword evidence="3" id="KW-1185">Reference proteome</keyword>
<dbReference type="RefSeq" id="WP_319952471.1">
    <property type="nucleotide sequence ID" value="NZ_JAXAVX010000001.1"/>
</dbReference>
<evidence type="ECO:0000259" key="1">
    <source>
        <dbReference type="Pfam" id="PF01471"/>
    </source>
</evidence>
<dbReference type="InterPro" id="IPR036366">
    <property type="entry name" value="PGBDSf"/>
</dbReference>
<dbReference type="SUPFAM" id="SSF47090">
    <property type="entry name" value="PGBD-like"/>
    <property type="match status" value="1"/>
</dbReference>
<dbReference type="Proteomes" id="UP001277761">
    <property type="component" value="Unassembled WGS sequence"/>
</dbReference>
<dbReference type="Pfam" id="PF01471">
    <property type="entry name" value="PG_binding_1"/>
    <property type="match status" value="1"/>
</dbReference>
<evidence type="ECO:0000313" key="2">
    <source>
        <dbReference type="EMBL" id="MDX8150320.1"/>
    </source>
</evidence>
<name>A0ABU4VHK3_9ACTN</name>
<feature type="domain" description="Peptidoglycan binding-like" evidence="1">
    <location>
        <begin position="46"/>
        <end position="100"/>
    </location>
</feature>
<organism evidence="2 3">
    <name type="scientific">Patulibacter brassicae</name>
    <dbReference type="NCBI Taxonomy" id="1705717"/>
    <lineage>
        <taxon>Bacteria</taxon>
        <taxon>Bacillati</taxon>
        <taxon>Actinomycetota</taxon>
        <taxon>Thermoleophilia</taxon>
        <taxon>Solirubrobacterales</taxon>
        <taxon>Patulibacteraceae</taxon>
        <taxon>Patulibacter</taxon>
    </lineage>
</organism>
<dbReference type="Gene3D" id="1.10.101.10">
    <property type="entry name" value="PGBD-like superfamily/PGBD"/>
    <property type="match status" value="1"/>
</dbReference>
<dbReference type="InterPro" id="IPR036365">
    <property type="entry name" value="PGBD-like_sf"/>
</dbReference>
<reference evidence="2 3" key="1">
    <citation type="submission" date="2023-11" db="EMBL/GenBank/DDBJ databases">
        <authorList>
            <person name="Xu M."/>
            <person name="Jiang T."/>
        </authorList>
    </citation>
    <scope>NUCLEOTIDE SEQUENCE [LARGE SCALE GENOMIC DNA]</scope>
    <source>
        <strain evidence="2 3">SD</strain>
    </source>
</reference>
<proteinExistence type="predicted"/>